<evidence type="ECO:0000313" key="2">
    <source>
        <dbReference type="EMBL" id="MBO1363498.1"/>
    </source>
</evidence>
<dbReference type="EMBL" id="JAERMS010000018">
    <property type="protein sequence ID" value="MBO1363498.1"/>
    <property type="molecule type" value="Genomic_DNA"/>
</dbReference>
<proteinExistence type="predicted"/>
<feature type="chain" id="PRO_5047290242" evidence="1">
    <location>
        <begin position="20"/>
        <end position="270"/>
    </location>
</feature>
<dbReference type="Proteomes" id="UP000664265">
    <property type="component" value="Unassembled WGS sequence"/>
</dbReference>
<keyword evidence="3" id="KW-1185">Reference proteome</keyword>
<sequence length="270" mass="31259">MKAFFLSLILMACSNLLMAQQDKIYFYYDKYGYEDVAQGRFMDLYSKEKSSKVPVFSTTMVSDKYKEEELDLISIPILEWNHQSYRCGDNLESLVAFKQNFLFQKVFIVMKEGHLKVGTFEIFDSYDEENRRKDSINHVEYSLHGRPVMADNKKMEKKIYKYCCENPNVFVFMIRGLHGYWGVIDGKLVKLIVKGSEIIGEAGSEFVCKNYGEQFINDAIADCFKTGYGYAVCPDCKVNSPINIDIKIASSCKKLYKAERRLNENLDVTK</sequence>
<evidence type="ECO:0000256" key="1">
    <source>
        <dbReference type="SAM" id="SignalP"/>
    </source>
</evidence>
<organism evidence="2 3">
    <name type="scientific">Prevotella illustrans</name>
    <dbReference type="NCBI Taxonomy" id="2800387"/>
    <lineage>
        <taxon>Bacteria</taxon>
        <taxon>Pseudomonadati</taxon>
        <taxon>Bacteroidota</taxon>
        <taxon>Bacteroidia</taxon>
        <taxon>Bacteroidales</taxon>
        <taxon>Prevotellaceae</taxon>
        <taxon>Prevotella</taxon>
    </lineage>
</organism>
<comment type="caution">
    <text evidence="2">The sequence shown here is derived from an EMBL/GenBank/DDBJ whole genome shotgun (WGS) entry which is preliminary data.</text>
</comment>
<protein>
    <submittedName>
        <fullName evidence="2">Uncharacterized protein</fullName>
    </submittedName>
</protein>
<feature type="signal peptide" evidence="1">
    <location>
        <begin position="1"/>
        <end position="19"/>
    </location>
</feature>
<accession>A0ABS3M5P2</accession>
<reference evidence="2 3" key="1">
    <citation type="submission" date="2021-01" db="EMBL/GenBank/DDBJ databases">
        <title>Prevotella A2931 sp. nov.</title>
        <authorList>
            <person name="Buhl M."/>
            <person name="Oberhettinger P."/>
        </authorList>
    </citation>
    <scope>NUCLEOTIDE SEQUENCE [LARGE SCALE GENOMIC DNA]</scope>
    <source>
        <strain evidence="2 3">A2931</strain>
    </source>
</reference>
<dbReference type="RefSeq" id="WP_107581060.1">
    <property type="nucleotide sequence ID" value="NZ_JAERMS010000018.1"/>
</dbReference>
<gene>
    <name evidence="2" type="ORF">JHU38_06885</name>
</gene>
<name>A0ABS3M5P2_9BACT</name>
<evidence type="ECO:0000313" key="3">
    <source>
        <dbReference type="Proteomes" id="UP000664265"/>
    </source>
</evidence>
<keyword evidence="1" id="KW-0732">Signal</keyword>